<dbReference type="Proteomes" id="UP000251341">
    <property type="component" value="Unassembled WGS sequence"/>
</dbReference>
<dbReference type="SUPFAM" id="SSF52821">
    <property type="entry name" value="Rhodanese/Cell cycle control phosphatase"/>
    <property type="match status" value="4"/>
</dbReference>
<feature type="domain" description="Rhodanese" evidence="4">
    <location>
        <begin position="292"/>
        <end position="385"/>
    </location>
</feature>
<sequence length="809" mass="88630">MHMGQGSKPTTCCKYIPKLNKPAHTTKMNNQMRRGLSKSFTSTTLSPKGQDSIVAVKQSALTRPAHITRYKAMTLRTPQLADTHRLQKFVTDLDDLLEGTTDEAAILASGKTLLAELVAQDDWLPDAYAQPNPERYQQFLLYADPDDRFSVVSFVWGPGQATPIHDHTVWGLIGMLRGAELCQPFAKNAQGHWQPSGEQIRLEQGHVEAVSPTIGDVHRVWNAFADQASISIHVYGADIGKVSRHVFHEDGTVKEFISGYSNAKTDEPKEFPLTAGEFPSAAFAQIRETLLQRQEIAILDVREEDPFAQCHPLFAANLPLGRIEADAWTRIPRLDTFIVVYGTAFNGDDLALPAARTLKRMGYTNVHLLAGGLQGWQDAGGEVFRDVNVPSKSFGELVESKRHTPSLSAQEVKALIDAKANVVVMDARRFDEYQTMSIPSGISVPGAELVLRARALAPNATTRIIVNCAGRTRSIIGTQSLINSGIPNPVSALRNGTIGWTLAGQELVKGASDHFPEVDDATRAKAAASAFAVAMRAGVKRVRLDELNTWLADPTRTTYFFDVRTPEEYAAGHVAGARSAPGGQLVQETDHQAAVRGARIVLCDTDGTRAHMSASWLAQMGWEVYVVSGLTAEDFTHTDTPPLPLPDTQGQVTSVNVEQVKAWLADRNSHTVVLDFSTSAQYIQGHIHSAWWVLRTQLKESLAAAHKGYRYVLTCQNGSVSRFAVADVQALAKAGVDVVWLEGGNAAWVAAGGKLQTGDHQIAVERVDRYRRPYEGTNNPVEAMQGYLDWEFGLVEQLARDGTHHFRVI</sequence>
<evidence type="ECO:0000256" key="1">
    <source>
        <dbReference type="ARBA" id="ARBA00006622"/>
    </source>
</evidence>
<comment type="caution">
    <text evidence="5">The sequence shown here is derived from an EMBL/GenBank/DDBJ whole genome shotgun (WGS) entry which is preliminary data.</text>
</comment>
<gene>
    <name evidence="5" type="ORF">B9Z44_00845</name>
</gene>
<comment type="similarity">
    <text evidence="1">Belongs to the cysteine dioxygenase family.</text>
</comment>
<evidence type="ECO:0000259" key="4">
    <source>
        <dbReference type="PROSITE" id="PS50206"/>
    </source>
</evidence>
<dbReference type="EMBL" id="NESP01000001">
    <property type="protein sequence ID" value="PUE58276.1"/>
    <property type="molecule type" value="Genomic_DNA"/>
</dbReference>
<feature type="domain" description="Rhodanese" evidence="4">
    <location>
        <begin position="554"/>
        <end position="639"/>
    </location>
</feature>
<dbReference type="InterPro" id="IPR051126">
    <property type="entry name" value="Thiosulfate_sulfurtransferase"/>
</dbReference>
<dbReference type="GO" id="GO:0005506">
    <property type="term" value="F:iron ion binding"/>
    <property type="evidence" value="ECO:0007669"/>
    <property type="project" value="InterPro"/>
</dbReference>
<keyword evidence="2" id="KW-0677">Repeat</keyword>
<dbReference type="CDD" id="cd01534">
    <property type="entry name" value="4RHOD_Repeat_3"/>
    <property type="match status" value="1"/>
</dbReference>
<dbReference type="Gene3D" id="1.20.5.440">
    <property type="entry name" value="ATP synthase delta/epsilon subunit, C-terminal domain"/>
    <property type="match status" value="1"/>
</dbReference>
<evidence type="ECO:0000313" key="6">
    <source>
        <dbReference type="Proteomes" id="UP000251341"/>
    </source>
</evidence>
<feature type="binding site" evidence="3">
    <location>
        <position position="167"/>
    </location>
    <ligand>
        <name>Fe cation</name>
        <dbReference type="ChEBI" id="CHEBI:24875"/>
        <note>catalytic</note>
    </ligand>
</feature>
<dbReference type="Pfam" id="PF05995">
    <property type="entry name" value="CDO_I"/>
    <property type="match status" value="1"/>
</dbReference>
<dbReference type="PROSITE" id="PS50206">
    <property type="entry name" value="RHODANESE_3"/>
    <property type="match status" value="4"/>
</dbReference>
<feature type="domain" description="Rhodanese" evidence="4">
    <location>
        <begin position="418"/>
        <end position="509"/>
    </location>
</feature>
<keyword evidence="3" id="KW-0479">Metal-binding</keyword>
<dbReference type="Gene3D" id="3.40.250.10">
    <property type="entry name" value="Rhodanese-like domain"/>
    <property type="match status" value="4"/>
</dbReference>
<dbReference type="InterPro" id="IPR014710">
    <property type="entry name" value="RmlC-like_jellyroll"/>
</dbReference>
<dbReference type="PANTHER" id="PTHR43855">
    <property type="entry name" value="THIOSULFATE SULFURTRANSFERASE"/>
    <property type="match status" value="1"/>
</dbReference>
<evidence type="ECO:0000256" key="2">
    <source>
        <dbReference type="ARBA" id="ARBA00022737"/>
    </source>
</evidence>
<dbReference type="Gene3D" id="2.60.120.10">
    <property type="entry name" value="Jelly Rolls"/>
    <property type="match status" value="1"/>
</dbReference>
<dbReference type="GO" id="GO:0016702">
    <property type="term" value="F:oxidoreductase activity, acting on single donors with incorporation of molecular oxygen, incorporation of two atoms of oxygen"/>
    <property type="evidence" value="ECO:0007669"/>
    <property type="project" value="InterPro"/>
</dbReference>
<accession>A0A315EK63</accession>
<proteinExistence type="inferred from homology"/>
<keyword evidence="6" id="KW-1185">Reference proteome</keyword>
<name>A0A315EK63_9BURK</name>
<dbReference type="SMART" id="SM00450">
    <property type="entry name" value="RHOD"/>
    <property type="match status" value="4"/>
</dbReference>
<feature type="domain" description="Rhodanese" evidence="4">
    <location>
        <begin position="667"/>
        <end position="757"/>
    </location>
</feature>
<dbReference type="Pfam" id="PF00581">
    <property type="entry name" value="Rhodanese"/>
    <property type="match status" value="4"/>
</dbReference>
<protein>
    <recommendedName>
        <fullName evidence="4">Rhodanese domain-containing protein</fullName>
    </recommendedName>
</protein>
<evidence type="ECO:0000313" key="5">
    <source>
        <dbReference type="EMBL" id="PUE58276.1"/>
    </source>
</evidence>
<dbReference type="InterPro" id="IPR010300">
    <property type="entry name" value="CDO_1"/>
</dbReference>
<dbReference type="CDD" id="cd10548">
    <property type="entry name" value="cupin_CDO"/>
    <property type="match status" value="1"/>
</dbReference>
<dbReference type="InterPro" id="IPR001763">
    <property type="entry name" value="Rhodanese-like_dom"/>
</dbReference>
<dbReference type="AlphaFoldDB" id="A0A315EK63"/>
<reference evidence="5 6" key="1">
    <citation type="submission" date="2017-04" db="EMBL/GenBank/DDBJ databases">
        <title>Unexpected and diverse lifestyles within the genus Limnohabitans.</title>
        <authorList>
            <person name="Kasalicky V."/>
            <person name="Mehrshad M."/>
            <person name="Andrei S.-A."/>
            <person name="Salcher M."/>
            <person name="Kratochvilova H."/>
            <person name="Simek K."/>
            <person name="Ghai R."/>
        </authorList>
    </citation>
    <scope>NUCLEOTIDE SEQUENCE [LARGE SCALE GENOMIC DNA]</scope>
    <source>
        <strain evidence="5 6">MWH-C5</strain>
    </source>
</reference>
<keyword evidence="3" id="KW-0408">Iron</keyword>
<dbReference type="InterPro" id="IPR036873">
    <property type="entry name" value="Rhodanese-like_dom_sf"/>
</dbReference>
<feature type="binding site" evidence="3">
    <location>
        <position position="218"/>
    </location>
    <ligand>
        <name>Fe cation</name>
        <dbReference type="ChEBI" id="CHEBI:24875"/>
        <note>catalytic</note>
    </ligand>
</feature>
<feature type="binding site" evidence="3">
    <location>
        <position position="165"/>
    </location>
    <ligand>
        <name>Fe cation</name>
        <dbReference type="ChEBI" id="CHEBI:24875"/>
        <note>catalytic</note>
    </ligand>
</feature>
<dbReference type="PANTHER" id="PTHR43855:SF1">
    <property type="entry name" value="THIOSULFATE SULFURTRANSFERASE"/>
    <property type="match status" value="1"/>
</dbReference>
<evidence type="ECO:0000256" key="3">
    <source>
        <dbReference type="PIRSR" id="PIRSR610300-51"/>
    </source>
</evidence>
<dbReference type="CDD" id="cd01535">
    <property type="entry name" value="4RHOD_Repeat_4"/>
    <property type="match status" value="1"/>
</dbReference>
<dbReference type="InterPro" id="IPR011051">
    <property type="entry name" value="RmlC_Cupin_sf"/>
</dbReference>
<organism evidence="5 6">
    <name type="scientific">Limnohabitans curvus</name>
    <dbReference type="NCBI Taxonomy" id="323423"/>
    <lineage>
        <taxon>Bacteria</taxon>
        <taxon>Pseudomonadati</taxon>
        <taxon>Pseudomonadota</taxon>
        <taxon>Betaproteobacteria</taxon>
        <taxon>Burkholderiales</taxon>
        <taxon>Comamonadaceae</taxon>
        <taxon>Limnohabitans</taxon>
    </lineage>
</organism>
<dbReference type="SUPFAM" id="SSF51182">
    <property type="entry name" value="RmlC-like cupins"/>
    <property type="match status" value="1"/>
</dbReference>